<name>A0A284R8H0_ARMOS</name>
<dbReference type="AlphaFoldDB" id="A0A284R8H0"/>
<evidence type="ECO:0000313" key="3">
    <source>
        <dbReference type="Proteomes" id="UP000219338"/>
    </source>
</evidence>
<sequence>MLGRRRGSKVRACSQEIIAQKQTGISIRSFSISLTTPMGLFSQQKDNTLPQDRMTRHGPREHPHPSAIYMRLRSTV</sequence>
<reference evidence="3" key="1">
    <citation type="journal article" date="2017" name="Nat. Ecol. Evol.">
        <title>Genome expansion and lineage-specific genetic innovations in the forest pathogenic fungi Armillaria.</title>
        <authorList>
            <person name="Sipos G."/>
            <person name="Prasanna A.N."/>
            <person name="Walter M.C."/>
            <person name="O'Connor E."/>
            <person name="Balint B."/>
            <person name="Krizsan K."/>
            <person name="Kiss B."/>
            <person name="Hess J."/>
            <person name="Varga T."/>
            <person name="Slot J."/>
            <person name="Riley R."/>
            <person name="Boka B."/>
            <person name="Rigling D."/>
            <person name="Barry K."/>
            <person name="Lee J."/>
            <person name="Mihaltcheva S."/>
            <person name="LaButti K."/>
            <person name="Lipzen A."/>
            <person name="Waldron R."/>
            <person name="Moloney N.M."/>
            <person name="Sperisen C."/>
            <person name="Kredics L."/>
            <person name="Vagvoelgyi C."/>
            <person name="Patrignani A."/>
            <person name="Fitzpatrick D."/>
            <person name="Nagy I."/>
            <person name="Doyle S."/>
            <person name="Anderson J.B."/>
            <person name="Grigoriev I.V."/>
            <person name="Gueldener U."/>
            <person name="Muensterkoetter M."/>
            <person name="Nagy L.G."/>
        </authorList>
    </citation>
    <scope>NUCLEOTIDE SEQUENCE [LARGE SCALE GENOMIC DNA]</scope>
    <source>
        <strain evidence="3">C18/9</strain>
    </source>
</reference>
<protein>
    <submittedName>
        <fullName evidence="2">Uncharacterized protein</fullName>
    </submittedName>
</protein>
<dbReference type="Proteomes" id="UP000219338">
    <property type="component" value="Unassembled WGS sequence"/>
</dbReference>
<proteinExistence type="predicted"/>
<organism evidence="2 3">
    <name type="scientific">Armillaria ostoyae</name>
    <name type="common">Armillaria root rot fungus</name>
    <dbReference type="NCBI Taxonomy" id="47428"/>
    <lineage>
        <taxon>Eukaryota</taxon>
        <taxon>Fungi</taxon>
        <taxon>Dikarya</taxon>
        <taxon>Basidiomycota</taxon>
        <taxon>Agaricomycotina</taxon>
        <taxon>Agaricomycetes</taxon>
        <taxon>Agaricomycetidae</taxon>
        <taxon>Agaricales</taxon>
        <taxon>Marasmiineae</taxon>
        <taxon>Physalacriaceae</taxon>
        <taxon>Armillaria</taxon>
    </lineage>
</organism>
<feature type="compositionally biased region" description="Basic and acidic residues" evidence="1">
    <location>
        <begin position="53"/>
        <end position="64"/>
    </location>
</feature>
<evidence type="ECO:0000256" key="1">
    <source>
        <dbReference type="SAM" id="MobiDB-lite"/>
    </source>
</evidence>
<feature type="region of interest" description="Disordered" evidence="1">
    <location>
        <begin position="41"/>
        <end position="66"/>
    </location>
</feature>
<evidence type="ECO:0000313" key="2">
    <source>
        <dbReference type="EMBL" id="SJL05020.1"/>
    </source>
</evidence>
<accession>A0A284R8H0</accession>
<dbReference type="EMBL" id="FUEG01000005">
    <property type="protein sequence ID" value="SJL05020.1"/>
    <property type="molecule type" value="Genomic_DNA"/>
</dbReference>
<keyword evidence="3" id="KW-1185">Reference proteome</keyword>
<gene>
    <name evidence="2" type="ORF">ARMOST_08392</name>
</gene>
<feature type="compositionally biased region" description="Polar residues" evidence="1">
    <location>
        <begin position="41"/>
        <end position="50"/>
    </location>
</feature>